<dbReference type="InterPro" id="IPR004864">
    <property type="entry name" value="LEA_2"/>
</dbReference>
<evidence type="ECO:0000313" key="4">
    <source>
        <dbReference type="Proteomes" id="UP000177506"/>
    </source>
</evidence>
<proteinExistence type="predicted"/>
<dbReference type="Gene3D" id="2.60.40.1820">
    <property type="match status" value="1"/>
</dbReference>
<reference evidence="3 4" key="1">
    <citation type="submission" date="2016-08" db="EMBL/GenBank/DDBJ databases">
        <title>Hymenobacter coccineus sp. nov., Hymenobacter lapidarius sp. nov. and Hymenobacter glacialis sp. nov., isolated from Antarctic soil.</title>
        <authorList>
            <person name="Sedlacek I."/>
            <person name="Kralova S."/>
            <person name="Kyrova K."/>
            <person name="Maslanova I."/>
            <person name="Stankova E."/>
            <person name="Vrbovska V."/>
            <person name="Nemec M."/>
            <person name="Bartak M."/>
            <person name="Svec P."/>
            <person name="Busse H.-J."/>
            <person name="Pantucek R."/>
        </authorList>
    </citation>
    <scope>NUCLEOTIDE SEQUENCE [LARGE SCALE GENOMIC DNA]</scope>
    <source>
        <strain evidence="3 4">CCM 8649</strain>
    </source>
</reference>
<dbReference type="Pfam" id="PF03168">
    <property type="entry name" value="LEA_2"/>
    <property type="match status" value="1"/>
</dbReference>
<keyword evidence="1" id="KW-0812">Transmembrane</keyword>
<evidence type="ECO:0000313" key="3">
    <source>
        <dbReference type="EMBL" id="OGX83566.1"/>
    </source>
</evidence>
<gene>
    <name evidence="3" type="ORF">BEN49_02085</name>
</gene>
<feature type="domain" description="Late embryogenesis abundant protein LEA-2 subgroup" evidence="2">
    <location>
        <begin position="130"/>
        <end position="226"/>
    </location>
</feature>
<dbReference type="SUPFAM" id="SSF117070">
    <property type="entry name" value="LEA14-like"/>
    <property type="match status" value="1"/>
</dbReference>
<evidence type="ECO:0000259" key="2">
    <source>
        <dbReference type="Pfam" id="PF03168"/>
    </source>
</evidence>
<name>A0A1G1SY82_9BACT</name>
<evidence type="ECO:0000256" key="1">
    <source>
        <dbReference type="SAM" id="Phobius"/>
    </source>
</evidence>
<keyword evidence="4" id="KW-1185">Reference proteome</keyword>
<dbReference type="Proteomes" id="UP000177506">
    <property type="component" value="Unassembled WGS sequence"/>
</dbReference>
<feature type="transmembrane region" description="Helical" evidence="1">
    <location>
        <begin position="12"/>
        <end position="42"/>
    </location>
</feature>
<accession>A0A1G1SY82</accession>
<organism evidence="3 4">
    <name type="scientific">Hymenobacter coccineus</name>
    <dbReference type="NCBI Taxonomy" id="1908235"/>
    <lineage>
        <taxon>Bacteria</taxon>
        <taxon>Pseudomonadati</taxon>
        <taxon>Bacteroidota</taxon>
        <taxon>Cytophagia</taxon>
        <taxon>Cytophagales</taxon>
        <taxon>Hymenobacteraceae</taxon>
        <taxon>Hymenobacter</taxon>
    </lineage>
</organism>
<keyword evidence="1" id="KW-1133">Transmembrane helix</keyword>
<protein>
    <recommendedName>
        <fullName evidence="2">Late embryogenesis abundant protein LEA-2 subgroup domain-containing protein</fullName>
    </recommendedName>
</protein>
<dbReference type="AlphaFoldDB" id="A0A1G1SY82"/>
<sequence length="260" mass="27945">MNGLFGSERPFFYALFVGFRLLSLFILFFFPTHFLVATFLLLRLSSPCLFAALLGAGLCVSSCAGLNQQKEEGQNFKECEFKLQSIEQATLGGVDVTNVRSAADLSGGDRARIVAAYATGSLPLNMRVNLQVTNPNNDVAALNTLEYKVLLDGNEVATGATTQRIEVGPNSTAIATVPVNADVRKAIADGGLESVGNFALGLADRNRQPTRVTIAIRPTVKILGTTVKRPGYITVEKDVTARQLINERTTRPDSLGAPRP</sequence>
<comment type="caution">
    <text evidence="3">The sequence shown here is derived from an EMBL/GenBank/DDBJ whole genome shotgun (WGS) entry which is preliminary data.</text>
</comment>
<dbReference type="EMBL" id="MDZA01000415">
    <property type="protein sequence ID" value="OGX83566.1"/>
    <property type="molecule type" value="Genomic_DNA"/>
</dbReference>
<keyword evidence="1" id="KW-0472">Membrane</keyword>